<dbReference type="Pfam" id="PF00059">
    <property type="entry name" value="Lectin_C"/>
    <property type="match status" value="1"/>
</dbReference>
<evidence type="ECO:0000259" key="3">
    <source>
        <dbReference type="PROSITE" id="PS50041"/>
    </source>
</evidence>
<dbReference type="PROSITE" id="PS50041">
    <property type="entry name" value="C_TYPE_LECTIN_2"/>
    <property type="match status" value="1"/>
</dbReference>
<evidence type="ECO:0000256" key="1">
    <source>
        <dbReference type="SAM" id="Coils"/>
    </source>
</evidence>
<sequence>MAVGLFITIFLLFHRISSSNSRDEGSSSIDTVHPINLRSCQRSLSKTQQELVEARGKICELCERPTKIGADLKAEIDSKVAEMSRTFSALKADFERELNETREKNAEVERELRSENTELRADLYVFQSRNARKLNETMEENAEVERKLRSESMELKAELATKMTELRAQIQSERENKTAEIAKLQADLNRTTTFLELETGWSYWAKTASWYKVIEQKMTFDEAEAYCGGRKSHLVTIHSQEANDFVWKLANTLDPNAWFWIGLKRNWNERFAFEWTDGSSVDFDRISGEPNWGTHALVLGGRWAV</sequence>
<keyword evidence="2" id="KW-0732">Signal</keyword>
<protein>
    <recommendedName>
        <fullName evidence="3">C-type lectin domain-containing protein</fullName>
    </recommendedName>
</protein>
<dbReference type="InterPro" id="IPR016186">
    <property type="entry name" value="C-type_lectin-like/link_sf"/>
</dbReference>
<dbReference type="Proteomes" id="UP000887575">
    <property type="component" value="Unassembled WGS sequence"/>
</dbReference>
<dbReference type="InterPro" id="IPR016187">
    <property type="entry name" value="CTDL_fold"/>
</dbReference>
<reference evidence="5" key="1">
    <citation type="submission" date="2024-02" db="UniProtKB">
        <authorList>
            <consortium name="WormBaseParasite"/>
        </authorList>
    </citation>
    <scope>IDENTIFICATION</scope>
</reference>
<dbReference type="InterPro" id="IPR001304">
    <property type="entry name" value="C-type_lectin-like"/>
</dbReference>
<dbReference type="WBParaSite" id="MBELARI_LOCUS481">
    <property type="protein sequence ID" value="MBELARI_LOCUS481"/>
    <property type="gene ID" value="MBELARI_LOCUS481"/>
</dbReference>
<dbReference type="SMART" id="SM00034">
    <property type="entry name" value="CLECT"/>
    <property type="match status" value="1"/>
</dbReference>
<keyword evidence="1" id="KW-0175">Coiled coil</keyword>
<dbReference type="CDD" id="cd00037">
    <property type="entry name" value="CLECT"/>
    <property type="match status" value="1"/>
</dbReference>
<dbReference type="PANTHER" id="PTHR22803">
    <property type="entry name" value="MANNOSE, PHOSPHOLIPASE, LECTIN RECEPTOR RELATED"/>
    <property type="match status" value="1"/>
</dbReference>
<keyword evidence="4" id="KW-1185">Reference proteome</keyword>
<dbReference type="InterPro" id="IPR050111">
    <property type="entry name" value="C-type_lectin/snaclec_domain"/>
</dbReference>
<dbReference type="SUPFAM" id="SSF56436">
    <property type="entry name" value="C-type lectin-like"/>
    <property type="match status" value="1"/>
</dbReference>
<dbReference type="AlphaFoldDB" id="A0AAF3FCX5"/>
<dbReference type="Gene3D" id="3.10.100.10">
    <property type="entry name" value="Mannose-Binding Protein A, subunit A"/>
    <property type="match status" value="1"/>
</dbReference>
<organism evidence="4 5">
    <name type="scientific">Mesorhabditis belari</name>
    <dbReference type="NCBI Taxonomy" id="2138241"/>
    <lineage>
        <taxon>Eukaryota</taxon>
        <taxon>Metazoa</taxon>
        <taxon>Ecdysozoa</taxon>
        <taxon>Nematoda</taxon>
        <taxon>Chromadorea</taxon>
        <taxon>Rhabditida</taxon>
        <taxon>Rhabditina</taxon>
        <taxon>Rhabditomorpha</taxon>
        <taxon>Rhabditoidea</taxon>
        <taxon>Rhabditidae</taxon>
        <taxon>Mesorhabditinae</taxon>
        <taxon>Mesorhabditis</taxon>
    </lineage>
</organism>
<feature type="signal peptide" evidence="2">
    <location>
        <begin position="1"/>
        <end position="21"/>
    </location>
</feature>
<feature type="chain" id="PRO_5042036158" description="C-type lectin domain-containing protein" evidence="2">
    <location>
        <begin position="22"/>
        <end position="305"/>
    </location>
</feature>
<proteinExistence type="predicted"/>
<evidence type="ECO:0000313" key="5">
    <source>
        <dbReference type="WBParaSite" id="MBELARI_LOCUS481"/>
    </source>
</evidence>
<accession>A0AAF3FCX5</accession>
<name>A0AAF3FCX5_9BILA</name>
<evidence type="ECO:0000313" key="4">
    <source>
        <dbReference type="Proteomes" id="UP000887575"/>
    </source>
</evidence>
<feature type="coiled-coil region" evidence="1">
    <location>
        <begin position="91"/>
        <end position="187"/>
    </location>
</feature>
<feature type="domain" description="C-type lectin" evidence="3">
    <location>
        <begin position="211"/>
        <end position="305"/>
    </location>
</feature>
<evidence type="ECO:0000256" key="2">
    <source>
        <dbReference type="SAM" id="SignalP"/>
    </source>
</evidence>